<accession>A0ABU9B482</accession>
<feature type="compositionally biased region" description="Basic and acidic residues" evidence="1">
    <location>
        <begin position="14"/>
        <end position="25"/>
    </location>
</feature>
<protein>
    <recommendedName>
        <fullName evidence="4">YtxH domain-containing protein</fullName>
    </recommendedName>
</protein>
<dbReference type="RefSeq" id="WP_341407843.1">
    <property type="nucleotide sequence ID" value="NZ_JBBUKT010000015.1"/>
</dbReference>
<feature type="region of interest" description="Disordered" evidence="1">
    <location>
        <begin position="1"/>
        <end position="49"/>
    </location>
</feature>
<reference evidence="2 3" key="1">
    <citation type="submission" date="2024-04" db="EMBL/GenBank/DDBJ databases">
        <title>Luteolibacter sp. isolated from soil.</title>
        <authorList>
            <person name="An J."/>
        </authorList>
    </citation>
    <scope>NUCLEOTIDE SEQUENCE [LARGE SCALE GENOMIC DNA]</scope>
    <source>
        <strain evidence="2 3">Y139</strain>
    </source>
</reference>
<dbReference type="Proteomes" id="UP001371305">
    <property type="component" value="Unassembled WGS sequence"/>
</dbReference>
<sequence>MRTQNFSQTQQPDRNAEQEAERSPAREPSTSTRHAHWDELHGSGNGSARHFLTNLRQGISQRPWSEIAIAAAAGFAAGWLMSSRQRSHAMRDLFIGSLLPTASKKVHHAYDALRDNDTLRDLGKQFGKLKSRW</sequence>
<organism evidence="2 3">
    <name type="scientific">Luteolibacter soli</name>
    <dbReference type="NCBI Taxonomy" id="3135280"/>
    <lineage>
        <taxon>Bacteria</taxon>
        <taxon>Pseudomonadati</taxon>
        <taxon>Verrucomicrobiota</taxon>
        <taxon>Verrucomicrobiia</taxon>
        <taxon>Verrucomicrobiales</taxon>
        <taxon>Verrucomicrobiaceae</taxon>
        <taxon>Luteolibacter</taxon>
    </lineage>
</organism>
<dbReference type="EMBL" id="JBBUKT010000015">
    <property type="protein sequence ID" value="MEK7954077.1"/>
    <property type="molecule type" value="Genomic_DNA"/>
</dbReference>
<evidence type="ECO:0008006" key="4">
    <source>
        <dbReference type="Google" id="ProtNLM"/>
    </source>
</evidence>
<feature type="compositionally biased region" description="Polar residues" evidence="1">
    <location>
        <begin position="1"/>
        <end position="13"/>
    </location>
</feature>
<proteinExistence type="predicted"/>
<evidence type="ECO:0000313" key="3">
    <source>
        <dbReference type="Proteomes" id="UP001371305"/>
    </source>
</evidence>
<gene>
    <name evidence="2" type="ORF">WKV53_26410</name>
</gene>
<keyword evidence="3" id="KW-1185">Reference proteome</keyword>
<evidence type="ECO:0000313" key="2">
    <source>
        <dbReference type="EMBL" id="MEK7954077.1"/>
    </source>
</evidence>
<comment type="caution">
    <text evidence="2">The sequence shown here is derived from an EMBL/GenBank/DDBJ whole genome shotgun (WGS) entry which is preliminary data.</text>
</comment>
<evidence type="ECO:0000256" key="1">
    <source>
        <dbReference type="SAM" id="MobiDB-lite"/>
    </source>
</evidence>
<name>A0ABU9B482_9BACT</name>